<accession>Q9LD30</accession>
<proteinExistence type="evidence at transcript level"/>
<feature type="non-terminal residue" evidence="1">
    <location>
        <position position="579"/>
    </location>
</feature>
<evidence type="ECO:0000313" key="1">
    <source>
        <dbReference type="EMBL" id="AAF78929.1"/>
    </source>
</evidence>
<dbReference type="AlphaFoldDB" id="Q9LD30"/>
<sequence length="579" mass="65086">AIGIFLQGCGTGSGNAPKPTFAWESEDFRRYSKDGTKLMTRKEFDDSYGSKSNELWNNAPKEIKLLHDKLRKEDVRTAFDADAFKASEHGDKVKEWREMLTATPVKILKGVGSDQVKEEEFHVTLPLAVQQFGETDWLAKWNSGTDTDCRGVLQRCEISPTLPPAWPTLQVGKSACHPVMSQAAMYGKQRYHPELMHLGTHPEFMEDDSAHGQAFWDKAFEERRVVDGKAMTMFGFQKQYQAAWMGVWSTSLTATPRAKTKDGKVLNMRGFRNLYHDKWSDFGNWPMEKGNGKDDDDIKRLVACEECCLEAKEQALCTEPYCKWSGSKCEIPDTLPKEHRFHHDIKATGNRVKAVTLDTFKKYSESTYLLDWLVSPEAIRVREWGRSFTLNEWKVYHGRDYLAATGPASWSQASTANPMALISGPDLMSTLQYSRATNVEDGKTLSVVEAQQTFGNSGCTIGTGPRVPRNATSAAQAWTKTTVRFGIATSILPRISVAEKVRPSPSSEEKAPRLTIARCARVIASWRERLEALSMQGIKPRLQEFLLHCVAGKFARALSFTCAQRWHSRGGDVRCPDDS</sequence>
<name>Q9LD30_CRYCO</name>
<reference evidence="1" key="1">
    <citation type="journal article" date="1999" name="J. Eukaryot. Microbiol.">
        <title>Cyclic expression of a nuclear protein in a dinoflagellate.</title>
        <authorList>
            <person name="Bhaud Y."/>
            <person name="Geraud M.L."/>
            <person name="Ausseil J."/>
            <person name="Soyer-Gobillard M.O."/>
            <person name="Moreau H."/>
        </authorList>
    </citation>
    <scope>NUCLEOTIDE SEQUENCE</scope>
</reference>
<protein>
    <submittedName>
        <fullName evidence="1">Dip1-associated protein G</fullName>
    </submittedName>
</protein>
<dbReference type="EMBL" id="AF255447">
    <property type="protein sequence ID" value="AAF78929.1"/>
    <property type="molecule type" value="mRNA"/>
</dbReference>
<feature type="non-terminal residue" evidence="1">
    <location>
        <position position="1"/>
    </location>
</feature>
<reference evidence="1" key="2">
    <citation type="submission" date="2000-04" db="EMBL/GenBank/DDBJ databases">
        <authorList>
            <person name="Guillebault D."/>
            <person name="Moreau H."/>
        </authorList>
    </citation>
    <scope>NUCLEOTIDE SEQUENCE</scope>
</reference>
<organism evidence="1">
    <name type="scientific">Crypthecodinium cohnii</name>
    <name type="common">Dinoflagellate</name>
    <name type="synonym">Glenodinium cohnii</name>
    <dbReference type="NCBI Taxonomy" id="2866"/>
    <lineage>
        <taxon>Eukaryota</taxon>
        <taxon>Sar</taxon>
        <taxon>Alveolata</taxon>
        <taxon>Dinophyceae</taxon>
        <taxon>Gonyaulacales</taxon>
        <taxon>Crypthecodiniaceae</taxon>
        <taxon>Crypthecodinium</taxon>
    </lineage>
</organism>
<gene>
    <name evidence="1" type="primary">DapG</name>
</gene>